<reference evidence="1" key="1">
    <citation type="journal article" date="2015" name="Nature">
        <title>Complex archaea that bridge the gap between prokaryotes and eukaryotes.</title>
        <authorList>
            <person name="Spang A."/>
            <person name="Saw J.H."/>
            <person name="Jorgensen S.L."/>
            <person name="Zaremba-Niedzwiedzka K."/>
            <person name="Martijn J."/>
            <person name="Lind A.E."/>
            <person name="van Eijk R."/>
            <person name="Schleper C."/>
            <person name="Guy L."/>
            <person name="Ettema T.J."/>
        </authorList>
    </citation>
    <scope>NUCLEOTIDE SEQUENCE</scope>
</reference>
<comment type="caution">
    <text evidence="1">The sequence shown here is derived from an EMBL/GenBank/DDBJ whole genome shotgun (WGS) entry which is preliminary data.</text>
</comment>
<evidence type="ECO:0000313" key="1">
    <source>
        <dbReference type="EMBL" id="KKK80254.1"/>
    </source>
</evidence>
<dbReference type="InterPro" id="IPR027417">
    <property type="entry name" value="P-loop_NTPase"/>
</dbReference>
<name>A0A0F9AP54_9ZZZZ</name>
<evidence type="ECO:0008006" key="2">
    <source>
        <dbReference type="Google" id="ProtNLM"/>
    </source>
</evidence>
<sequence>MSRAFANTAYLQEAASHFMKHGHYTGALPKTREWIDFWDEEHRRCLEGYSIGDLRITGYHYFYLNYCQIQKVDTSINASERSEKGVQKIQAPPEFWDGDYDYFWAIEIARYGLSQEEYDKLGLGIDILDLNGGKHLVVLKARGKGFSYKAGAMLCRNFNLKRESKNFAFAGEKEYLIKDGILSKTWDNISFVDRHTAWRQPRLIDQEMHKRSGYRRNIKGTDVDMGTKSEIMGVSLKNDPDKARGKRGELILFEEAGKLPGLLKAWEVCRPSVEQGALTTGIQIAFGTGGTDEADYEGLEELFYHPESNNVLPIENMWDEGAAGTACSFFFPAFQSWEGFIDSEGNSDKTGAIAYHEHERQLKKGSKDNKTLEQWICENP</sequence>
<proteinExistence type="predicted"/>
<dbReference type="Gene3D" id="3.40.50.300">
    <property type="entry name" value="P-loop containing nucleotide triphosphate hydrolases"/>
    <property type="match status" value="1"/>
</dbReference>
<dbReference type="AlphaFoldDB" id="A0A0F9AP54"/>
<organism evidence="1">
    <name type="scientific">marine sediment metagenome</name>
    <dbReference type="NCBI Taxonomy" id="412755"/>
    <lineage>
        <taxon>unclassified sequences</taxon>
        <taxon>metagenomes</taxon>
        <taxon>ecological metagenomes</taxon>
    </lineage>
</organism>
<accession>A0A0F9AP54</accession>
<gene>
    <name evidence="1" type="ORF">LCGC14_2825330</name>
</gene>
<dbReference type="EMBL" id="LAZR01053665">
    <property type="protein sequence ID" value="KKK80254.1"/>
    <property type="molecule type" value="Genomic_DNA"/>
</dbReference>
<protein>
    <recommendedName>
        <fullName evidence="2">Terminase large subunit gp17-like C-terminal domain-containing protein</fullName>
    </recommendedName>
</protein>
<feature type="non-terminal residue" evidence="1">
    <location>
        <position position="380"/>
    </location>
</feature>